<dbReference type="PANTHER" id="PTHR10963:SF55">
    <property type="entry name" value="GLYCOSIDE HYDROLASE FAMILY 16 PROTEIN"/>
    <property type="match status" value="1"/>
</dbReference>
<evidence type="ECO:0000313" key="7">
    <source>
        <dbReference type="Proteomes" id="UP000238081"/>
    </source>
</evidence>
<dbReference type="Pfam" id="PF00722">
    <property type="entry name" value="Glyco_hydro_16"/>
    <property type="match status" value="1"/>
</dbReference>
<dbReference type="InterPro" id="IPR000757">
    <property type="entry name" value="Beta-glucanase-like"/>
</dbReference>
<feature type="signal peptide" evidence="3">
    <location>
        <begin position="1"/>
        <end position="39"/>
    </location>
</feature>
<protein>
    <submittedName>
        <fullName evidence="6">Glucan endo-1,3-beta-D-glucosidase</fullName>
    </submittedName>
</protein>
<dbReference type="PROSITE" id="PS51762">
    <property type="entry name" value="GH16_2"/>
    <property type="match status" value="1"/>
</dbReference>
<dbReference type="InterPro" id="IPR013320">
    <property type="entry name" value="ConA-like_dom_sf"/>
</dbReference>
<dbReference type="CDD" id="cd08023">
    <property type="entry name" value="GH16_laminarinase_like"/>
    <property type="match status" value="1"/>
</dbReference>
<accession>A0A2S7FE65</accession>
<dbReference type="AlphaFoldDB" id="A0A2S7FE65"/>
<keyword evidence="3" id="KW-0732">Signal</keyword>
<evidence type="ECO:0000256" key="2">
    <source>
        <dbReference type="ARBA" id="ARBA00023295"/>
    </source>
</evidence>
<dbReference type="Gene3D" id="2.60.120.200">
    <property type="match status" value="1"/>
</dbReference>
<reference evidence="6 7" key="1">
    <citation type="submission" date="2016-01" db="EMBL/GenBank/DDBJ databases">
        <title>Characterization of the Clostridium difficile lineages that are prevalent in Hong Kong and China.</title>
        <authorList>
            <person name="Kwok J.S.-L."/>
            <person name="Lam W.-Y."/>
            <person name="Ip M."/>
            <person name="Chan T.-F."/>
            <person name="Hawkey P.M."/>
            <person name="Tsui S.K.-W."/>
        </authorList>
    </citation>
    <scope>NUCLEOTIDE SEQUENCE [LARGE SCALE GENOMIC DNA]</scope>
    <source>
        <strain evidence="6 7">300064</strain>
    </source>
</reference>
<gene>
    <name evidence="6" type="ORF">AWN73_08405</name>
</gene>
<dbReference type="Pfam" id="PF00754">
    <property type="entry name" value="F5_F8_type_C"/>
    <property type="match status" value="1"/>
</dbReference>
<feature type="chain" id="PRO_5015652014" evidence="3">
    <location>
        <begin position="40"/>
        <end position="875"/>
    </location>
</feature>
<dbReference type="EMBL" id="LRDH01000035">
    <property type="protein sequence ID" value="PPV17329.1"/>
    <property type="molecule type" value="Genomic_DNA"/>
</dbReference>
<dbReference type="InterPro" id="IPR000421">
    <property type="entry name" value="FA58C"/>
</dbReference>
<dbReference type="InterPro" id="IPR050546">
    <property type="entry name" value="Glycosyl_Hydrlase_16"/>
</dbReference>
<dbReference type="PROSITE" id="PS50022">
    <property type="entry name" value="FA58C_3"/>
    <property type="match status" value="1"/>
</dbReference>
<name>A0A2S7FE65_CLOBU</name>
<keyword evidence="2" id="KW-0326">Glycosidase</keyword>
<dbReference type="SUPFAM" id="SSF49785">
    <property type="entry name" value="Galactose-binding domain-like"/>
    <property type="match status" value="1"/>
</dbReference>
<feature type="domain" description="GH16" evidence="5">
    <location>
        <begin position="475"/>
        <end position="739"/>
    </location>
</feature>
<sequence>MRKKSKKSKKRMMKVVSATMACSILAGSTSLLNVQKVQAAETTSAEIQEKNINDVTMNEAQVDEKDVAVTEVNEGEKVQDIAVKENDITKNEENKINSMDYFSANDGPVITKSGVGKASYGFVMPVFNGGLQSYADVASDLGVNVKVDGKWIDIDKCEKFKYNSNWGNWNDGGFSGYWFEVSETTEIQLVSKSNSNVTLEYKLEFNNLSKEVITSMKPTQGPNIKAGVTGGAGFTYPSFNGDSSLVYDQVSDDLIVYVWSDEEDKWINLFNNAASGWIYDKNFGQFTDGGGGYWFNVDKTTKVRLASISSPDVYIDYVIEYDNSERNNYNLSADTTTYTAGDTGAIGIPLPKIDDGYPRGNELDGFVYEIKVNDKWEELGNGATSNFSYQGNGYNKLSDKNQWGYWVDGIYGLWFQPIQEDMELRIGYPVDGVKGHDIGENYIYYNFVGNPNAPRPDVSDLGNIQLGTEGDSQIDGWKLIWNEEFANNSLDTNKWNYETGYYINGDPSMWGWGNNELEYYTDSEKNIYLENGKLNLKAYYEPKIFTEIDPERVAPYSSGKITTKDKFAFKYGRVDFRAKLPKGTGIWPALWMLPNNDVYGPWAASGEIDVMEARGRLPQSTSGTIHFGGTWPSNTYLGSDYSFKDGQAIDTDYHVYSVVWEDDNIKWYVDGNCFFKATKDQWYSLADKNNDKAPFDQDFYIIMNLAVGGWFDGGLTPNEGDIPAAMQVDYVRVYKEDGDNGDIQEEYKDVALGKNITCSGNENNELSIKNINDNNLATRWSSNFDDNAWFDIDLGEVYNINAIDLNWEQSYGKKYEIMLSEDGINYTTAFNQENGNGGEENIKINNINARYVKFKGIERALPYGYSLWDVKVMGK</sequence>
<evidence type="ECO:0000256" key="3">
    <source>
        <dbReference type="SAM" id="SignalP"/>
    </source>
</evidence>
<keyword evidence="2" id="KW-0378">Hydrolase</keyword>
<evidence type="ECO:0000313" key="6">
    <source>
        <dbReference type="EMBL" id="PPV17329.1"/>
    </source>
</evidence>
<dbReference type="Proteomes" id="UP000238081">
    <property type="component" value="Unassembled WGS sequence"/>
</dbReference>
<evidence type="ECO:0000259" key="4">
    <source>
        <dbReference type="PROSITE" id="PS50022"/>
    </source>
</evidence>
<comment type="caution">
    <text evidence="6">The sequence shown here is derived from an EMBL/GenBank/DDBJ whole genome shotgun (WGS) entry which is preliminary data.</text>
</comment>
<dbReference type="Gene3D" id="2.60.120.260">
    <property type="entry name" value="Galactose-binding domain-like"/>
    <property type="match status" value="1"/>
</dbReference>
<proteinExistence type="inferred from homology"/>
<feature type="domain" description="F5/8 type C" evidence="4">
    <location>
        <begin position="740"/>
        <end position="875"/>
    </location>
</feature>
<comment type="similarity">
    <text evidence="1">Belongs to the glycosyl hydrolase 16 family.</text>
</comment>
<dbReference type="RefSeq" id="WP_104675545.1">
    <property type="nucleotide sequence ID" value="NZ_LRDH01000035.1"/>
</dbReference>
<dbReference type="PANTHER" id="PTHR10963">
    <property type="entry name" value="GLYCOSYL HYDROLASE-RELATED"/>
    <property type="match status" value="1"/>
</dbReference>
<evidence type="ECO:0000259" key="5">
    <source>
        <dbReference type="PROSITE" id="PS51762"/>
    </source>
</evidence>
<dbReference type="GO" id="GO:0005975">
    <property type="term" value="P:carbohydrate metabolic process"/>
    <property type="evidence" value="ECO:0007669"/>
    <property type="project" value="InterPro"/>
</dbReference>
<dbReference type="SUPFAM" id="SSF49899">
    <property type="entry name" value="Concanavalin A-like lectins/glucanases"/>
    <property type="match status" value="1"/>
</dbReference>
<dbReference type="InterPro" id="IPR008979">
    <property type="entry name" value="Galactose-bd-like_sf"/>
</dbReference>
<evidence type="ECO:0000256" key="1">
    <source>
        <dbReference type="ARBA" id="ARBA00006865"/>
    </source>
</evidence>
<organism evidence="6 7">
    <name type="scientific">Clostridium butyricum</name>
    <dbReference type="NCBI Taxonomy" id="1492"/>
    <lineage>
        <taxon>Bacteria</taxon>
        <taxon>Bacillati</taxon>
        <taxon>Bacillota</taxon>
        <taxon>Clostridia</taxon>
        <taxon>Eubacteriales</taxon>
        <taxon>Clostridiaceae</taxon>
        <taxon>Clostridium</taxon>
    </lineage>
</organism>
<dbReference type="GO" id="GO:0004553">
    <property type="term" value="F:hydrolase activity, hydrolyzing O-glycosyl compounds"/>
    <property type="evidence" value="ECO:0007669"/>
    <property type="project" value="InterPro"/>
</dbReference>